<comment type="caution">
    <text evidence="1">The sequence shown here is derived from an EMBL/GenBank/DDBJ whole genome shotgun (WGS) entry which is preliminary data.</text>
</comment>
<protein>
    <submittedName>
        <fullName evidence="1">Uncharacterized protein</fullName>
    </submittedName>
</protein>
<name>A0A941I4S0_9BURK</name>
<dbReference type="RefSeq" id="WP_212685500.1">
    <property type="nucleotide sequence ID" value="NZ_JAGSPM010000012.1"/>
</dbReference>
<evidence type="ECO:0000313" key="1">
    <source>
        <dbReference type="EMBL" id="MBR7748160.1"/>
    </source>
</evidence>
<proteinExistence type="predicted"/>
<sequence length="54" mass="5825">MKIFWKAASVLIIFGFALSALTMLVMRSHAVSEVDAAKAKVNVVIEPAKPAPQK</sequence>
<gene>
    <name evidence="1" type="ORF">KDM92_16370</name>
</gene>
<dbReference type="AlphaFoldDB" id="A0A941I4S0"/>
<dbReference type="EMBL" id="JAGSPM010000012">
    <property type="protein sequence ID" value="MBR7748160.1"/>
    <property type="molecule type" value="Genomic_DNA"/>
</dbReference>
<accession>A0A941I4S0</accession>
<evidence type="ECO:0000313" key="2">
    <source>
        <dbReference type="Proteomes" id="UP000680158"/>
    </source>
</evidence>
<keyword evidence="2" id="KW-1185">Reference proteome</keyword>
<reference evidence="1 2" key="1">
    <citation type="submission" date="2021-04" db="EMBL/GenBank/DDBJ databases">
        <title>novel species isolated from subtropical streams in China.</title>
        <authorList>
            <person name="Lu H."/>
        </authorList>
    </citation>
    <scope>NUCLEOTIDE SEQUENCE [LARGE SCALE GENOMIC DNA]</scope>
    <source>
        <strain evidence="1 2">BYS107W</strain>
    </source>
</reference>
<organism evidence="1 2">
    <name type="scientific">Undibacterium baiyunense</name>
    <dbReference type="NCBI Taxonomy" id="2828731"/>
    <lineage>
        <taxon>Bacteria</taxon>
        <taxon>Pseudomonadati</taxon>
        <taxon>Pseudomonadota</taxon>
        <taxon>Betaproteobacteria</taxon>
        <taxon>Burkholderiales</taxon>
        <taxon>Oxalobacteraceae</taxon>
        <taxon>Undibacterium</taxon>
    </lineage>
</organism>
<dbReference type="Proteomes" id="UP000680158">
    <property type="component" value="Unassembled WGS sequence"/>
</dbReference>